<name>G9NH57_HYPAI</name>
<proteinExistence type="predicted"/>
<dbReference type="InterPro" id="IPR002347">
    <property type="entry name" value="SDR_fam"/>
</dbReference>
<dbReference type="GO" id="GO:0005741">
    <property type="term" value="C:mitochondrial outer membrane"/>
    <property type="evidence" value="ECO:0007669"/>
    <property type="project" value="TreeGrafter"/>
</dbReference>
<protein>
    <recommendedName>
        <fullName evidence="2">3beta-hydroxysteroid 3-dehydrogenase</fullName>
        <ecNumber evidence="2">1.1.1.270</ecNumber>
    </recommendedName>
</protein>
<dbReference type="PRINTS" id="PR00081">
    <property type="entry name" value="GDHRDH"/>
</dbReference>
<dbReference type="KEGG" id="tatv:25779438"/>
<dbReference type="eggNOG" id="KOG1208">
    <property type="taxonomic scope" value="Eukaryota"/>
</dbReference>
<reference evidence="3 4" key="1">
    <citation type="journal article" date="2011" name="Genome Biol.">
        <title>Comparative genome sequence analysis underscores mycoparasitism as the ancestral life style of Trichoderma.</title>
        <authorList>
            <person name="Kubicek C.P."/>
            <person name="Herrera-Estrella A."/>
            <person name="Seidl-Seiboth V."/>
            <person name="Martinez D.A."/>
            <person name="Druzhinina I.S."/>
            <person name="Thon M."/>
            <person name="Zeilinger S."/>
            <person name="Casas-Flores S."/>
            <person name="Horwitz B.A."/>
            <person name="Mukherjee P.K."/>
            <person name="Mukherjee M."/>
            <person name="Kredics L."/>
            <person name="Alcaraz L.D."/>
            <person name="Aerts A."/>
            <person name="Antal Z."/>
            <person name="Atanasova L."/>
            <person name="Cervantes-Badillo M.G."/>
            <person name="Challacombe J."/>
            <person name="Chertkov O."/>
            <person name="McCluskey K."/>
            <person name="Coulpier F."/>
            <person name="Deshpande N."/>
            <person name="von Doehren H."/>
            <person name="Ebbole D.J."/>
            <person name="Esquivel-Naranjo E.U."/>
            <person name="Fekete E."/>
            <person name="Flipphi M."/>
            <person name="Glaser F."/>
            <person name="Gomez-Rodriguez E.Y."/>
            <person name="Gruber S."/>
            <person name="Han C."/>
            <person name="Henrissat B."/>
            <person name="Hermosa R."/>
            <person name="Hernandez-Onate M."/>
            <person name="Karaffa L."/>
            <person name="Kosti I."/>
            <person name="Le Crom S."/>
            <person name="Lindquist E."/>
            <person name="Lucas S."/>
            <person name="Luebeck M."/>
            <person name="Luebeck P.S."/>
            <person name="Margeot A."/>
            <person name="Metz B."/>
            <person name="Misra M."/>
            <person name="Nevalainen H."/>
            <person name="Omann M."/>
            <person name="Packer N."/>
            <person name="Perrone G."/>
            <person name="Uresti-Rivera E.E."/>
            <person name="Salamov A."/>
            <person name="Schmoll M."/>
            <person name="Seiboth B."/>
            <person name="Shapiro H."/>
            <person name="Sukno S."/>
            <person name="Tamayo-Ramos J.A."/>
            <person name="Tisch D."/>
            <person name="Wiest A."/>
            <person name="Wilkinson H.H."/>
            <person name="Zhang M."/>
            <person name="Coutinho P.M."/>
            <person name="Kenerley C.M."/>
            <person name="Monte E."/>
            <person name="Baker S.E."/>
            <person name="Grigoriev I.V."/>
        </authorList>
    </citation>
    <scope>NUCLEOTIDE SEQUENCE [LARGE SCALE GENOMIC DNA]</scope>
    <source>
        <strain evidence="4">ATCC 20476 / IMI 206040</strain>
    </source>
</reference>
<dbReference type="HOGENOM" id="CLU_010194_44_3_1"/>
<dbReference type="GeneID" id="25779438"/>
<dbReference type="SUPFAM" id="SSF51735">
    <property type="entry name" value="NAD(P)-binding Rossmann-fold domains"/>
    <property type="match status" value="1"/>
</dbReference>
<dbReference type="GO" id="GO:0005811">
    <property type="term" value="C:lipid droplet"/>
    <property type="evidence" value="ECO:0007669"/>
    <property type="project" value="TreeGrafter"/>
</dbReference>
<accession>G9NH57</accession>
<dbReference type="GO" id="GO:0005789">
    <property type="term" value="C:endoplasmic reticulum membrane"/>
    <property type="evidence" value="ECO:0007669"/>
    <property type="project" value="TreeGrafter"/>
</dbReference>
<dbReference type="AlphaFoldDB" id="G9NH57"/>
<gene>
    <name evidence="3" type="ORF">TRIATDRAFT_280465</name>
</gene>
<evidence type="ECO:0000256" key="2">
    <source>
        <dbReference type="ARBA" id="ARBA00023621"/>
    </source>
</evidence>
<dbReference type="Proteomes" id="UP000005426">
    <property type="component" value="Unassembled WGS sequence"/>
</dbReference>
<dbReference type="GO" id="GO:0000253">
    <property type="term" value="F:3-beta-hydroxysteroid 3-dehydrogenase (NADP+) activity"/>
    <property type="evidence" value="ECO:0007669"/>
    <property type="project" value="UniProtKB-EC"/>
</dbReference>
<evidence type="ECO:0000313" key="3">
    <source>
        <dbReference type="EMBL" id="EHK49952.1"/>
    </source>
</evidence>
<keyword evidence="4" id="KW-1185">Reference proteome</keyword>
<dbReference type="InterPro" id="IPR036291">
    <property type="entry name" value="NAD(P)-bd_dom_sf"/>
</dbReference>
<dbReference type="EMBL" id="ABDG02000015">
    <property type="protein sequence ID" value="EHK49952.1"/>
    <property type="molecule type" value="Genomic_DNA"/>
</dbReference>
<comment type="pathway">
    <text evidence="1">Steroid biosynthesis; zymosterol biosynthesis; zymosterol from lanosterol: step 5/6.</text>
</comment>
<dbReference type="PANTHER" id="PTHR43647">
    <property type="entry name" value="DEHYDROGENASE"/>
    <property type="match status" value="1"/>
</dbReference>
<dbReference type="InterPro" id="IPR051593">
    <property type="entry name" value="Ergosterol_Biosynth_ERG27"/>
</dbReference>
<comment type="caution">
    <text evidence="3">The sequence shown here is derived from an EMBL/GenBank/DDBJ whole genome shotgun (WGS) entry which is preliminary data.</text>
</comment>
<evidence type="ECO:0000313" key="4">
    <source>
        <dbReference type="Proteomes" id="UP000005426"/>
    </source>
</evidence>
<sequence length="313" mass="33753">MSKGTILVTGANGGLGSAIVQNIISTPDLASNYAGIYAVRKAATAMTLQGVLRRAPLDHRHETVEIDLGSLASVRKTAADINARVAKGDLPKIRALILNAGYSDYANLDGRVLFVSSWSHDIDDPRNDVMMGAYKDTGYPTLFPGAEVLAKGQWSRPEDDPGINSGFRRYGASKLCAMMLCEELADRIAKDPKLNNISVVSLSPGTMPTSFGRRAGFLIGVVATRVIMPVLSEMSVRFSPNGMLRPSWKSAADVIRACFDIEAYKGEALHLDGTASLQIAKDAKDEAKRKELWEYGLGAAKMDEGDTALVEWT</sequence>
<dbReference type="Gene3D" id="3.40.50.720">
    <property type="entry name" value="NAD(P)-binding Rossmann-like Domain"/>
    <property type="match status" value="2"/>
</dbReference>
<dbReference type="OMA" id="DGFEMSW"/>
<evidence type="ECO:0000256" key="1">
    <source>
        <dbReference type="ARBA" id="ARBA00023589"/>
    </source>
</evidence>
<organism evidence="3 4">
    <name type="scientific">Hypocrea atroviridis (strain ATCC 20476 / IMI 206040)</name>
    <name type="common">Trichoderma atroviride</name>
    <dbReference type="NCBI Taxonomy" id="452589"/>
    <lineage>
        <taxon>Eukaryota</taxon>
        <taxon>Fungi</taxon>
        <taxon>Dikarya</taxon>
        <taxon>Ascomycota</taxon>
        <taxon>Pezizomycotina</taxon>
        <taxon>Sordariomycetes</taxon>
        <taxon>Hypocreomycetidae</taxon>
        <taxon>Hypocreales</taxon>
        <taxon>Hypocreaceae</taxon>
        <taxon>Trichoderma</taxon>
    </lineage>
</organism>
<dbReference type="STRING" id="452589.G9NH57"/>
<dbReference type="PANTHER" id="PTHR43647:SF2">
    <property type="entry name" value="DEHYDROGENASE"/>
    <property type="match status" value="1"/>
</dbReference>
<dbReference type="EC" id="1.1.1.270" evidence="2"/>
<dbReference type="OrthoDB" id="191139at2759"/>